<reference evidence="1" key="1">
    <citation type="journal article" date="2023" name="Mol. Phylogenet. Evol.">
        <title>Genome-scale phylogeny and comparative genomics of the fungal order Sordariales.</title>
        <authorList>
            <person name="Hensen N."/>
            <person name="Bonometti L."/>
            <person name="Westerberg I."/>
            <person name="Brannstrom I.O."/>
            <person name="Guillou S."/>
            <person name="Cros-Aarteil S."/>
            <person name="Calhoun S."/>
            <person name="Haridas S."/>
            <person name="Kuo A."/>
            <person name="Mondo S."/>
            <person name="Pangilinan J."/>
            <person name="Riley R."/>
            <person name="LaButti K."/>
            <person name="Andreopoulos B."/>
            <person name="Lipzen A."/>
            <person name="Chen C."/>
            <person name="Yan M."/>
            <person name="Daum C."/>
            <person name="Ng V."/>
            <person name="Clum A."/>
            <person name="Steindorff A."/>
            <person name="Ohm R.A."/>
            <person name="Martin F."/>
            <person name="Silar P."/>
            <person name="Natvig D.O."/>
            <person name="Lalanne C."/>
            <person name="Gautier V."/>
            <person name="Ament-Velasquez S.L."/>
            <person name="Kruys A."/>
            <person name="Hutchinson M.I."/>
            <person name="Powell A.J."/>
            <person name="Barry K."/>
            <person name="Miller A.N."/>
            <person name="Grigoriev I.V."/>
            <person name="Debuchy R."/>
            <person name="Gladieux P."/>
            <person name="Hiltunen Thoren M."/>
            <person name="Johannesson H."/>
        </authorList>
    </citation>
    <scope>NUCLEOTIDE SEQUENCE</scope>
    <source>
        <strain evidence="1">CBS 757.83</strain>
    </source>
</reference>
<dbReference type="Proteomes" id="UP001305647">
    <property type="component" value="Unassembled WGS sequence"/>
</dbReference>
<gene>
    <name evidence="1" type="ORF">N658DRAFT_330857</name>
</gene>
<sequence>MSRAVLASPIFSVLSFLLHSKQSSHFSHALCIHSSQRVDRYIHDFGHTYREIAARTQYTLNQIHRAIHDPVTLQKKKPRKGAIRTPQREQLRQWLETGRNRYIPLYQLPARVPSPLQGYGETALTRAIHDLGWASFVRPKKIDLTEEDLRRRIQWCQEQLRLRPRPEDWEDVLFSDETWAVNDPTWKKRVHMDKTNDLSKYALKKRRPKGWMFWGSFTGRRKGPFFVWEKEYGSICADNYIQYILPLVGRFNQEQRIVFQQDNASAHRARKTKARLQELGIEVL</sequence>
<keyword evidence="2" id="KW-1185">Reference proteome</keyword>
<protein>
    <recommendedName>
        <fullName evidence="3">Transposase</fullName>
    </recommendedName>
</protein>
<reference evidence="1" key="2">
    <citation type="submission" date="2023-05" db="EMBL/GenBank/DDBJ databases">
        <authorList>
            <consortium name="Lawrence Berkeley National Laboratory"/>
            <person name="Steindorff A."/>
            <person name="Hensen N."/>
            <person name="Bonometti L."/>
            <person name="Westerberg I."/>
            <person name="Brannstrom I.O."/>
            <person name="Guillou S."/>
            <person name="Cros-Aarteil S."/>
            <person name="Calhoun S."/>
            <person name="Haridas S."/>
            <person name="Kuo A."/>
            <person name="Mondo S."/>
            <person name="Pangilinan J."/>
            <person name="Riley R."/>
            <person name="Labutti K."/>
            <person name="Andreopoulos B."/>
            <person name="Lipzen A."/>
            <person name="Chen C."/>
            <person name="Yanf M."/>
            <person name="Daum C."/>
            <person name="Ng V."/>
            <person name="Clum A."/>
            <person name="Ohm R."/>
            <person name="Martin F."/>
            <person name="Silar P."/>
            <person name="Natvig D."/>
            <person name="Lalanne C."/>
            <person name="Gautier V."/>
            <person name="Ament-Velasquez S.L."/>
            <person name="Kruys A."/>
            <person name="Hutchinson M.I."/>
            <person name="Powell A.J."/>
            <person name="Barry K."/>
            <person name="Miller A.N."/>
            <person name="Grigoriev I.V."/>
            <person name="Debuchy R."/>
            <person name="Gladieux P."/>
            <person name="Thoren M.H."/>
            <person name="Johannesson H."/>
        </authorList>
    </citation>
    <scope>NUCLEOTIDE SEQUENCE</scope>
    <source>
        <strain evidence="1">CBS 757.83</strain>
    </source>
</reference>
<dbReference type="Gene3D" id="3.30.420.10">
    <property type="entry name" value="Ribonuclease H-like superfamily/Ribonuclease H"/>
    <property type="match status" value="1"/>
</dbReference>
<dbReference type="GO" id="GO:0003676">
    <property type="term" value="F:nucleic acid binding"/>
    <property type="evidence" value="ECO:0007669"/>
    <property type="project" value="InterPro"/>
</dbReference>
<dbReference type="EMBL" id="MU863630">
    <property type="protein sequence ID" value="KAK4102975.1"/>
    <property type="molecule type" value="Genomic_DNA"/>
</dbReference>
<evidence type="ECO:0000313" key="1">
    <source>
        <dbReference type="EMBL" id="KAK4102975.1"/>
    </source>
</evidence>
<name>A0AAN6Q3M9_9PEZI</name>
<dbReference type="InterPro" id="IPR036397">
    <property type="entry name" value="RNaseH_sf"/>
</dbReference>
<organism evidence="1 2">
    <name type="scientific">Parathielavia hyrcaniae</name>
    <dbReference type="NCBI Taxonomy" id="113614"/>
    <lineage>
        <taxon>Eukaryota</taxon>
        <taxon>Fungi</taxon>
        <taxon>Dikarya</taxon>
        <taxon>Ascomycota</taxon>
        <taxon>Pezizomycotina</taxon>
        <taxon>Sordariomycetes</taxon>
        <taxon>Sordariomycetidae</taxon>
        <taxon>Sordariales</taxon>
        <taxon>Chaetomiaceae</taxon>
        <taxon>Parathielavia</taxon>
    </lineage>
</organism>
<proteinExistence type="predicted"/>
<accession>A0AAN6Q3M9</accession>
<evidence type="ECO:0000313" key="2">
    <source>
        <dbReference type="Proteomes" id="UP001305647"/>
    </source>
</evidence>
<evidence type="ECO:0008006" key="3">
    <source>
        <dbReference type="Google" id="ProtNLM"/>
    </source>
</evidence>
<comment type="caution">
    <text evidence="1">The sequence shown here is derived from an EMBL/GenBank/DDBJ whole genome shotgun (WGS) entry which is preliminary data.</text>
</comment>
<dbReference type="AlphaFoldDB" id="A0AAN6Q3M9"/>